<reference evidence="2 3" key="1">
    <citation type="submission" date="2007-06" db="EMBL/GenBank/DDBJ databases">
        <title>The Genome Sequence of Coccidioides posadasii RMSCC_3488.</title>
        <authorList>
            <consortium name="Coccidioides Genome Resources Consortium"/>
            <consortium name="The Broad Institute Genome Sequencing Platform"/>
            <person name="Henn M.R."/>
            <person name="Sykes S."/>
            <person name="Young S."/>
            <person name="Jaffe D."/>
            <person name="Berlin A."/>
            <person name="Alvarez P."/>
            <person name="Butler J."/>
            <person name="Gnerre S."/>
            <person name="Grabherr M."/>
            <person name="Mauceli E."/>
            <person name="Brockman W."/>
            <person name="Kodira C."/>
            <person name="Alvarado L."/>
            <person name="Zeng Q."/>
            <person name="Crawford M."/>
            <person name="Antoine C."/>
            <person name="Devon K."/>
            <person name="Galgiani J."/>
            <person name="Orsborn K."/>
            <person name="Lewis M.L."/>
            <person name="Nusbaum C."/>
            <person name="Galagan J."/>
            <person name="Birren B."/>
        </authorList>
    </citation>
    <scope>NUCLEOTIDE SEQUENCE [LARGE SCALE GENOMIC DNA]</scope>
    <source>
        <strain evidence="2 3">RMSCC 3488</strain>
    </source>
</reference>
<feature type="region of interest" description="Disordered" evidence="1">
    <location>
        <begin position="75"/>
        <end position="233"/>
    </location>
</feature>
<reference evidence="3" key="3">
    <citation type="journal article" date="2010" name="Genome Res.">
        <title>Population genomic sequencing of Coccidioides fungi reveals recent hybridization and transposon control.</title>
        <authorList>
            <person name="Neafsey D.E."/>
            <person name="Barker B.M."/>
            <person name="Sharpton T.J."/>
            <person name="Stajich J.E."/>
            <person name="Park D.J."/>
            <person name="Whiston E."/>
            <person name="Hung C.-Y."/>
            <person name="McMahan C."/>
            <person name="White J."/>
            <person name="Sykes S."/>
            <person name="Heiman D."/>
            <person name="Young S."/>
            <person name="Zeng Q."/>
            <person name="Abouelleil A."/>
            <person name="Aftuck L."/>
            <person name="Bessette D."/>
            <person name="Brown A."/>
            <person name="FitzGerald M."/>
            <person name="Lui A."/>
            <person name="Macdonald J.P."/>
            <person name="Priest M."/>
            <person name="Orbach M.J."/>
            <person name="Galgiani J.N."/>
            <person name="Kirkland T.N."/>
            <person name="Cole G.T."/>
            <person name="Birren B.W."/>
            <person name="Henn M.R."/>
            <person name="Taylor J.W."/>
            <person name="Rounsley S.D."/>
        </authorList>
    </citation>
    <scope>NUCLEOTIDE SEQUENCE [LARGE SCALE GENOMIC DNA]</scope>
    <source>
        <strain evidence="3">RMSCC 3488</strain>
    </source>
</reference>
<dbReference type="EMBL" id="DS268110">
    <property type="protein sequence ID" value="KMM67236.1"/>
    <property type="molecule type" value="Genomic_DNA"/>
</dbReference>
<accession>A0A0J6F2W4</accession>
<sequence>MSSQPDKPWTEEEKNFLLTEILKKAGISSSFLFSIIKENQISPNWMEIPLPEGRSLHSCQTAFFRMEHEYTHAYRRSFPGPPAPAQTSPENRKRPLPPLGLDKTSSAHRAIQPKPTPPGETFQAAQARASLRIPRLPDPARGEPPRKRGRPSKAEIQRRTLMAQARGEQYPAPKRPATKKGFGAASPTMRAGVEPDPSPAGLLQQSLPAQQQHRHGDAGSFQGPRDEPTSQTEDIQVRRMTAPHGVMSAQVFGNPGSGVPAKESMPRTLEGQISSSPTTFSQSFRGIIQSRSGLPSPRHDSTLVSNVTEAEAGVDSAHSILDEQRET</sequence>
<proteinExistence type="predicted"/>
<name>A0A0J6F2W4_COCPO</name>
<evidence type="ECO:0008006" key="4">
    <source>
        <dbReference type="Google" id="ProtNLM"/>
    </source>
</evidence>
<reference evidence="3" key="2">
    <citation type="journal article" date="2009" name="Genome Res.">
        <title>Comparative genomic analyses of the human fungal pathogens Coccidioides and their relatives.</title>
        <authorList>
            <person name="Sharpton T.J."/>
            <person name="Stajich J.E."/>
            <person name="Rounsley S.D."/>
            <person name="Gardner M.J."/>
            <person name="Wortman J.R."/>
            <person name="Jordar V.S."/>
            <person name="Maiti R."/>
            <person name="Kodira C.D."/>
            <person name="Neafsey D.E."/>
            <person name="Zeng Q."/>
            <person name="Hung C.-Y."/>
            <person name="McMahan C."/>
            <person name="Muszewska A."/>
            <person name="Grynberg M."/>
            <person name="Mandel M.A."/>
            <person name="Kellner E.M."/>
            <person name="Barker B.M."/>
            <person name="Galgiani J.N."/>
            <person name="Orbach M.J."/>
            <person name="Kirkland T.N."/>
            <person name="Cole G.T."/>
            <person name="Henn M.R."/>
            <person name="Birren B.W."/>
            <person name="Taylor J.W."/>
        </authorList>
    </citation>
    <scope>NUCLEOTIDE SEQUENCE [LARGE SCALE GENOMIC DNA]</scope>
    <source>
        <strain evidence="3">RMSCC 3488</strain>
    </source>
</reference>
<protein>
    <recommendedName>
        <fullName evidence="4">AT hook domain-containing protein</fullName>
    </recommendedName>
</protein>
<evidence type="ECO:0000256" key="1">
    <source>
        <dbReference type="SAM" id="MobiDB-lite"/>
    </source>
</evidence>
<dbReference type="OrthoDB" id="5371646at2759"/>
<organism evidence="2 3">
    <name type="scientific">Coccidioides posadasii RMSCC 3488</name>
    <dbReference type="NCBI Taxonomy" id="454284"/>
    <lineage>
        <taxon>Eukaryota</taxon>
        <taxon>Fungi</taxon>
        <taxon>Dikarya</taxon>
        <taxon>Ascomycota</taxon>
        <taxon>Pezizomycotina</taxon>
        <taxon>Eurotiomycetes</taxon>
        <taxon>Eurotiomycetidae</taxon>
        <taxon>Onygenales</taxon>
        <taxon>Onygenaceae</taxon>
        <taxon>Coccidioides</taxon>
    </lineage>
</organism>
<feature type="compositionally biased region" description="Basic and acidic residues" evidence="1">
    <location>
        <begin position="138"/>
        <end position="158"/>
    </location>
</feature>
<feature type="region of interest" description="Disordered" evidence="1">
    <location>
        <begin position="308"/>
        <end position="327"/>
    </location>
</feature>
<dbReference type="Proteomes" id="UP000054567">
    <property type="component" value="Unassembled WGS sequence"/>
</dbReference>
<evidence type="ECO:0000313" key="3">
    <source>
        <dbReference type="Proteomes" id="UP000054567"/>
    </source>
</evidence>
<gene>
    <name evidence="2" type="ORF">CPAG_03571</name>
</gene>
<dbReference type="AlphaFoldDB" id="A0A0J6F2W4"/>
<evidence type="ECO:0000313" key="2">
    <source>
        <dbReference type="EMBL" id="KMM67236.1"/>
    </source>
</evidence>
<dbReference type="VEuPathDB" id="FungiDB:CPAG_03571"/>